<organism evidence="1 2">
    <name type="scientific">Microbacterium phage LilyLou</name>
    <dbReference type="NCBI Taxonomy" id="2590876"/>
    <lineage>
        <taxon>Viruses</taxon>
        <taxon>Duplodnaviria</taxon>
        <taxon>Heunggongvirae</taxon>
        <taxon>Uroviricota</taxon>
        <taxon>Caudoviricetes</taxon>
        <taxon>Eekayvirinae</taxon>
        <taxon>Tinytimothyvirus</taxon>
        <taxon>Tinytimothyvirus alex44</taxon>
    </lineage>
</organism>
<evidence type="ECO:0000313" key="1">
    <source>
        <dbReference type="EMBL" id="QDF16037.1"/>
    </source>
</evidence>
<name>A0A4Y6ED71_9CAUD</name>
<reference evidence="1 2" key="1">
    <citation type="submission" date="2019-05" db="EMBL/GenBank/DDBJ databases">
        <authorList>
            <person name="Berry L.J."/>
            <person name="Reagor J.P."/>
            <person name="Chani A.S."/>
            <person name="Suter H.M."/>
            <person name="Vanzant E.P."/>
            <person name="Fields E.J."/>
            <person name="Sabotchick N.R."/>
            <person name="Mahoney L.M."/>
            <person name="Gaffney B.L."/>
            <person name="Staples A.K."/>
            <person name="King R.A."/>
            <person name="Rinehart C.A."/>
            <person name="Rowland N.S."/>
            <person name="Garlena R.A."/>
            <person name="Russell D.A."/>
            <person name="Pope W.H."/>
            <person name="Jacobs-Sera D."/>
            <person name="Hendrix R.W."/>
            <person name="Hatfull G.F."/>
        </authorList>
    </citation>
    <scope>NUCLEOTIDE SEQUENCE [LARGE SCALE GENOMIC DNA]</scope>
</reference>
<sequence length="107" mass="12248">MNDPIILWSKPVCQQCYMVKRLLIKELDGREGVDREDTMALWNTLVREGKVVEYDLTAPENADQLEYFKKLGYMSAPITEYHGSATPGFNVAELKDKANAWKTHNVV</sequence>
<dbReference type="Proteomes" id="UP000320638">
    <property type="component" value="Genome"/>
</dbReference>
<accession>A0A4Y6ED71</accession>
<dbReference type="Gene3D" id="3.40.30.10">
    <property type="entry name" value="Glutaredoxin"/>
    <property type="match status" value="1"/>
</dbReference>
<evidence type="ECO:0000313" key="2">
    <source>
        <dbReference type="Proteomes" id="UP000320638"/>
    </source>
</evidence>
<proteinExistence type="predicted"/>
<gene>
    <name evidence="1" type="primary">9</name>
    <name evidence="1" type="ORF">SEA_LILYLOU_9</name>
</gene>
<protein>
    <submittedName>
        <fullName evidence="1">NrdH-like glutaredoxin</fullName>
    </submittedName>
</protein>
<dbReference type="EMBL" id="MK894438">
    <property type="protein sequence ID" value="QDF16037.1"/>
    <property type="molecule type" value="Genomic_DNA"/>
</dbReference>